<dbReference type="InParanoid" id="A0A369K7W2"/>
<dbReference type="EMBL" id="LUEZ02000013">
    <property type="protein sequence ID" value="RDB27884.1"/>
    <property type="molecule type" value="Genomic_DNA"/>
</dbReference>
<protein>
    <submittedName>
        <fullName evidence="2">Uncharacterized protein</fullName>
    </submittedName>
</protein>
<dbReference type="AlphaFoldDB" id="A0A369K7W2"/>
<proteinExistence type="predicted"/>
<feature type="compositionally biased region" description="Polar residues" evidence="1">
    <location>
        <begin position="1"/>
        <end position="13"/>
    </location>
</feature>
<evidence type="ECO:0000313" key="2">
    <source>
        <dbReference type="EMBL" id="RDB27884.1"/>
    </source>
</evidence>
<feature type="region of interest" description="Disordered" evidence="1">
    <location>
        <begin position="1"/>
        <end position="51"/>
    </location>
</feature>
<sequence>MTPATTENSTTRHIPTVRIRRSTQNAHRASADPLPERLIPSAAPQESDPASTPRLMLLVPEVVQIITESSLDVRFCLPSVI</sequence>
<accession>A0A369K7W2</accession>
<reference evidence="2" key="1">
    <citation type="submission" date="2018-04" db="EMBL/GenBank/DDBJ databases">
        <title>Whole genome sequencing of Hypsizygus marmoreus.</title>
        <authorList>
            <person name="Choi I.-G."/>
            <person name="Min B."/>
            <person name="Kim J.-G."/>
            <person name="Kim S."/>
            <person name="Oh Y.-L."/>
            <person name="Kong W.-S."/>
            <person name="Park H."/>
            <person name="Jeong J."/>
            <person name="Song E.-S."/>
        </authorList>
    </citation>
    <scope>NUCLEOTIDE SEQUENCE [LARGE SCALE GENOMIC DNA]</scope>
    <source>
        <strain evidence="2">51987-8</strain>
    </source>
</reference>
<name>A0A369K7W2_HYPMA</name>
<organism evidence="2 3">
    <name type="scientific">Hypsizygus marmoreus</name>
    <name type="common">White beech mushroom</name>
    <name type="synonym">Agaricus marmoreus</name>
    <dbReference type="NCBI Taxonomy" id="39966"/>
    <lineage>
        <taxon>Eukaryota</taxon>
        <taxon>Fungi</taxon>
        <taxon>Dikarya</taxon>
        <taxon>Basidiomycota</taxon>
        <taxon>Agaricomycotina</taxon>
        <taxon>Agaricomycetes</taxon>
        <taxon>Agaricomycetidae</taxon>
        <taxon>Agaricales</taxon>
        <taxon>Tricholomatineae</taxon>
        <taxon>Lyophyllaceae</taxon>
        <taxon>Hypsizygus</taxon>
    </lineage>
</organism>
<evidence type="ECO:0000256" key="1">
    <source>
        <dbReference type="SAM" id="MobiDB-lite"/>
    </source>
</evidence>
<keyword evidence="3" id="KW-1185">Reference proteome</keyword>
<comment type="caution">
    <text evidence="2">The sequence shown here is derived from an EMBL/GenBank/DDBJ whole genome shotgun (WGS) entry which is preliminary data.</text>
</comment>
<dbReference type="Proteomes" id="UP000076154">
    <property type="component" value="Unassembled WGS sequence"/>
</dbReference>
<evidence type="ECO:0000313" key="3">
    <source>
        <dbReference type="Proteomes" id="UP000076154"/>
    </source>
</evidence>
<gene>
    <name evidence="2" type="ORF">Hypma_002270</name>
</gene>